<dbReference type="Proteomes" id="UP000529861">
    <property type="component" value="Unassembled WGS sequence"/>
</dbReference>
<sequence length="246" mass="28395">MIDLKIKNLYPLLNPAVVKIKSQNLLKPELANKIAYELTRDIKLVRDIHENRDIPPFAIKNLTDNSFELHIMIPISETALYSHAERLKIKIEEIDYPIIKIPNIHTIKQVILNFTSPTSFRWRNSYVPYFEPFLFWKGVLNLWKRFVNFDISEEIVDGLVIEIHPVKTDFIIERITLSEKIIIPAFKGSAVLEFSKDLSSESKTLVLTLLESARHTGVGVKRAWGMGNLEYQVTTEYNLAFLGSLN</sequence>
<evidence type="ECO:0000313" key="2">
    <source>
        <dbReference type="EMBL" id="NNG66414.1"/>
    </source>
</evidence>
<comment type="caution">
    <text evidence="2">The sequence shown here is derived from an EMBL/GenBank/DDBJ whole genome shotgun (WGS) entry which is preliminary data.</text>
</comment>
<dbReference type="RefSeq" id="WP_170270611.1">
    <property type="nucleotide sequence ID" value="NZ_JABEQB010000008.1"/>
</dbReference>
<accession>A0A7Y2PJZ2</accession>
<gene>
    <name evidence="2" type="primary">cas6</name>
    <name evidence="2" type="ORF">HKI81_04065</name>
</gene>
<dbReference type="Gene3D" id="3.30.70.1900">
    <property type="match status" value="1"/>
</dbReference>
<organism evidence="2 3">
    <name type="scientific">Caldanaerobacter subterraneus</name>
    <dbReference type="NCBI Taxonomy" id="911092"/>
    <lineage>
        <taxon>Bacteria</taxon>
        <taxon>Bacillati</taxon>
        <taxon>Bacillota</taxon>
        <taxon>Clostridia</taxon>
        <taxon>Thermoanaerobacterales</taxon>
        <taxon>Thermoanaerobacteraceae</taxon>
        <taxon>Caldanaerobacter</taxon>
    </lineage>
</organism>
<name>A0A7Y2PJZ2_9THEO</name>
<dbReference type="InterPro" id="IPR019267">
    <property type="entry name" value="CRISPR-assoc_Cas6_C"/>
</dbReference>
<protein>
    <submittedName>
        <fullName evidence="2">CRISPR system precrRNA processing endoribonuclease RAMP protein Cas6</fullName>
    </submittedName>
</protein>
<evidence type="ECO:0000313" key="3">
    <source>
        <dbReference type="Proteomes" id="UP000529861"/>
    </source>
</evidence>
<dbReference type="EMBL" id="JABEQB010000008">
    <property type="protein sequence ID" value="NNG66414.1"/>
    <property type="molecule type" value="Genomic_DNA"/>
</dbReference>
<evidence type="ECO:0000259" key="1">
    <source>
        <dbReference type="Pfam" id="PF10040"/>
    </source>
</evidence>
<dbReference type="AlphaFoldDB" id="A0A7Y2PJZ2"/>
<reference evidence="2 3" key="1">
    <citation type="submission" date="2020-04" db="EMBL/GenBank/DDBJ databases">
        <title>Draft genome sequence of Caldanaerobacter sunterraneus. strain 1523vc isolated from Griffin hot spring, Kamchatka, Russia.</title>
        <authorList>
            <person name="Toshchakov S.V."/>
            <person name="Podosokorskaya O.A."/>
            <person name="Kublanov I.V."/>
            <person name="Korzhenkov A."/>
            <person name="Patrushev M.V."/>
        </authorList>
    </citation>
    <scope>NUCLEOTIDE SEQUENCE [LARGE SCALE GENOMIC DNA]</scope>
    <source>
        <strain evidence="2 3">1523vc</strain>
    </source>
</reference>
<feature type="domain" description="CRISPR-associated protein Cas6 C-terminal" evidence="1">
    <location>
        <begin position="112"/>
        <end position="228"/>
    </location>
</feature>
<dbReference type="Pfam" id="PF10040">
    <property type="entry name" value="CRISPR_Cas6"/>
    <property type="match status" value="1"/>
</dbReference>
<proteinExistence type="predicted"/>